<dbReference type="InterPro" id="IPR021958">
    <property type="entry name" value="DUF3575"/>
</dbReference>
<dbReference type="EMBL" id="JAHWXQ010000001">
    <property type="protein sequence ID" value="MBW3364443.1"/>
    <property type="molecule type" value="Genomic_DNA"/>
</dbReference>
<gene>
    <name evidence="2" type="ORF">KYK27_05280</name>
</gene>
<dbReference type="Proteomes" id="UP000774935">
    <property type="component" value="Unassembled WGS sequence"/>
</dbReference>
<dbReference type="Pfam" id="PF12099">
    <property type="entry name" value="DUF3575"/>
    <property type="match status" value="1"/>
</dbReference>
<keyword evidence="1" id="KW-0732">Signal</keyword>
<comment type="caution">
    <text evidence="2">The sequence shown here is derived from an EMBL/GenBank/DDBJ whole genome shotgun (WGS) entry which is preliminary data.</text>
</comment>
<accession>A0ABS6XAA1</accession>
<keyword evidence="3" id="KW-1185">Reference proteome</keyword>
<reference evidence="2 3" key="1">
    <citation type="submission" date="2021-07" db="EMBL/GenBank/DDBJ databases">
        <authorList>
            <person name="Kim M.K."/>
        </authorList>
    </citation>
    <scope>NUCLEOTIDE SEQUENCE [LARGE SCALE GENOMIC DNA]</scope>
    <source>
        <strain evidence="2 3">HLY7-15</strain>
    </source>
</reference>
<sequence length="187" mass="20422">MKRILLLTVAAFAIFMGAAQAQSNVFKINILSPVVRTGSVFYERTISEDKSVQLGFFYTGFSVGDTKFSGFGITPEFRKYLSSSEEAPAGFYLAPFLRLQSFKLKVENSDFTEEETGGEATLTTFGGGLLIGRQWVFADRFVLDTFLGPSYNAGGVKAEDNANEENYETGAFSGFGIRTGIALGIKF</sequence>
<proteinExistence type="predicted"/>
<organism evidence="2 3">
    <name type="scientific">Pontibacter populi</name>
    <dbReference type="NCBI Taxonomy" id="890055"/>
    <lineage>
        <taxon>Bacteria</taxon>
        <taxon>Pseudomonadati</taxon>
        <taxon>Bacteroidota</taxon>
        <taxon>Cytophagia</taxon>
        <taxon>Cytophagales</taxon>
        <taxon>Hymenobacteraceae</taxon>
        <taxon>Pontibacter</taxon>
    </lineage>
</organism>
<evidence type="ECO:0000313" key="2">
    <source>
        <dbReference type="EMBL" id="MBW3364443.1"/>
    </source>
</evidence>
<feature type="chain" id="PRO_5045600475" evidence="1">
    <location>
        <begin position="22"/>
        <end position="187"/>
    </location>
</feature>
<evidence type="ECO:0000313" key="3">
    <source>
        <dbReference type="Proteomes" id="UP000774935"/>
    </source>
</evidence>
<protein>
    <submittedName>
        <fullName evidence="2">DUF3575 domain-containing protein</fullName>
    </submittedName>
</protein>
<feature type="signal peptide" evidence="1">
    <location>
        <begin position="1"/>
        <end position="21"/>
    </location>
</feature>
<name>A0ABS6XAA1_9BACT</name>
<evidence type="ECO:0000256" key="1">
    <source>
        <dbReference type="SAM" id="SignalP"/>
    </source>
</evidence>
<dbReference type="RefSeq" id="WP_199108932.1">
    <property type="nucleotide sequence ID" value="NZ_JAHWXQ010000001.1"/>
</dbReference>